<feature type="domain" description="Cadherin" evidence="3">
    <location>
        <begin position="3417"/>
        <end position="3516"/>
    </location>
</feature>
<feature type="domain" description="Cadherin" evidence="3">
    <location>
        <begin position="1269"/>
        <end position="1360"/>
    </location>
</feature>
<feature type="domain" description="Cadherin" evidence="3">
    <location>
        <begin position="3617"/>
        <end position="3716"/>
    </location>
</feature>
<protein>
    <recommendedName>
        <fullName evidence="7">Cadherin domain-containing protein</fullName>
    </recommendedName>
</protein>
<feature type="domain" description="Cadherin" evidence="3">
    <location>
        <begin position="4316"/>
        <end position="4414"/>
    </location>
</feature>
<feature type="domain" description="Cadherin" evidence="3">
    <location>
        <begin position="2143"/>
        <end position="2242"/>
    </location>
</feature>
<feature type="domain" description="Cadherin" evidence="3">
    <location>
        <begin position="575"/>
        <end position="674"/>
    </location>
</feature>
<feature type="domain" description="Cadherin" evidence="3">
    <location>
        <begin position="1555"/>
        <end position="1654"/>
    </location>
</feature>
<dbReference type="Pfam" id="PF00353">
    <property type="entry name" value="HemolysinCabind"/>
    <property type="match status" value="2"/>
</dbReference>
<dbReference type="RefSeq" id="WP_088133162.1">
    <property type="nucleotide sequence ID" value="NZ_CP018835.1"/>
</dbReference>
<dbReference type="SUPFAM" id="SSF49313">
    <property type="entry name" value="Cadherin-like"/>
    <property type="match status" value="13"/>
</dbReference>
<feature type="domain" description="Cadherin" evidence="3">
    <location>
        <begin position="183"/>
        <end position="282"/>
    </location>
</feature>
<dbReference type="Proteomes" id="UP000196708">
    <property type="component" value="Chromosome 1"/>
</dbReference>
<dbReference type="Pfam" id="PF17803">
    <property type="entry name" value="Cadherin_4"/>
    <property type="match status" value="47"/>
</dbReference>
<feature type="domain" description="Cadherin" evidence="3">
    <location>
        <begin position="4017"/>
        <end position="4116"/>
    </location>
</feature>
<dbReference type="InterPro" id="IPR002126">
    <property type="entry name" value="Cadherin-like_dom"/>
</dbReference>
<dbReference type="NCBIfam" id="TIGR01965">
    <property type="entry name" value="VCBS_repeat"/>
    <property type="match status" value="48"/>
</dbReference>
<feature type="domain" description="PA14" evidence="4">
    <location>
        <begin position="5309"/>
        <end position="5445"/>
    </location>
</feature>
<feature type="domain" description="Cadherin" evidence="3">
    <location>
        <begin position="1073"/>
        <end position="1164"/>
    </location>
</feature>
<feature type="domain" description="Cadherin" evidence="3">
    <location>
        <begin position="2437"/>
        <end position="2536"/>
    </location>
</feature>
<evidence type="ECO:0008006" key="7">
    <source>
        <dbReference type="Google" id="ProtNLM"/>
    </source>
</evidence>
<name>A0A1Z2SBU2_VIBGA</name>
<feature type="domain" description="Cadherin" evidence="3">
    <location>
        <begin position="2927"/>
        <end position="3026"/>
    </location>
</feature>
<feature type="domain" description="Cadherin" evidence="3">
    <location>
        <begin position="3025"/>
        <end position="3124"/>
    </location>
</feature>
<dbReference type="PROSITE" id="PS51820">
    <property type="entry name" value="PA14"/>
    <property type="match status" value="1"/>
</dbReference>
<feature type="domain" description="Cadherin" evidence="3">
    <location>
        <begin position="1947"/>
        <end position="2046"/>
    </location>
</feature>
<evidence type="ECO:0000313" key="6">
    <source>
        <dbReference type="Proteomes" id="UP000196708"/>
    </source>
</evidence>
<proteinExistence type="predicted"/>
<feature type="domain" description="Cadherin" evidence="3">
    <location>
        <begin position="3319"/>
        <end position="3418"/>
    </location>
</feature>
<dbReference type="InterPro" id="IPR013783">
    <property type="entry name" value="Ig-like_fold"/>
</dbReference>
<dbReference type="InterPro" id="IPR011658">
    <property type="entry name" value="PA14_dom"/>
</dbReference>
<feature type="domain" description="Cadherin" evidence="3">
    <location>
        <begin position="281"/>
        <end position="380"/>
    </location>
</feature>
<dbReference type="KEGG" id="vga:BSQ33_02180"/>
<feature type="domain" description="Cadherin" evidence="3">
    <location>
        <begin position="4609"/>
        <end position="4708"/>
    </location>
</feature>
<dbReference type="Pfam" id="PF07691">
    <property type="entry name" value="PA14"/>
    <property type="match status" value="1"/>
</dbReference>
<evidence type="ECO:0000259" key="4">
    <source>
        <dbReference type="PROSITE" id="PS51820"/>
    </source>
</evidence>
<feature type="domain" description="Cadherin" evidence="3">
    <location>
        <begin position="2731"/>
        <end position="2830"/>
    </location>
</feature>
<feature type="domain" description="Cadherin" evidence="3">
    <location>
        <begin position="2829"/>
        <end position="2928"/>
    </location>
</feature>
<dbReference type="OrthoDB" id="5242130at2"/>
<feature type="domain" description="Cadherin" evidence="3">
    <location>
        <begin position="4516"/>
        <end position="4610"/>
    </location>
</feature>
<feature type="domain" description="Cadherin" evidence="3">
    <location>
        <begin position="771"/>
        <end position="870"/>
    </location>
</feature>
<dbReference type="GO" id="GO:0005509">
    <property type="term" value="F:calcium ion binding"/>
    <property type="evidence" value="ECO:0007669"/>
    <property type="project" value="InterPro"/>
</dbReference>
<organism evidence="5 6">
    <name type="scientific">Vibrio gazogenes</name>
    <dbReference type="NCBI Taxonomy" id="687"/>
    <lineage>
        <taxon>Bacteria</taxon>
        <taxon>Pseudomonadati</taxon>
        <taxon>Pseudomonadota</taxon>
        <taxon>Gammaproteobacteria</taxon>
        <taxon>Vibrionales</taxon>
        <taxon>Vibrionaceae</taxon>
        <taxon>Vibrio</taxon>
    </lineage>
</organism>
<dbReference type="SUPFAM" id="SSF51120">
    <property type="entry name" value="beta-Roll"/>
    <property type="match status" value="1"/>
</dbReference>
<dbReference type="InterPro" id="IPR018511">
    <property type="entry name" value="Hemolysin-typ_Ca-bd_CS"/>
</dbReference>
<dbReference type="InterPro" id="IPR011049">
    <property type="entry name" value="Serralysin-like_metalloprot_C"/>
</dbReference>
<reference evidence="5 6" key="1">
    <citation type="submission" date="2016-12" db="EMBL/GenBank/DDBJ databases">
        <authorList>
            <person name="Song W.-J."/>
            <person name="Kurnit D.M."/>
        </authorList>
    </citation>
    <scope>NUCLEOTIDE SEQUENCE [LARGE SCALE GENOMIC DNA]</scope>
    <source>
        <strain evidence="5 6">ATCC 43942</strain>
    </source>
</reference>
<dbReference type="InterPro" id="IPR015919">
    <property type="entry name" value="Cadherin-like_sf"/>
</dbReference>
<feature type="domain" description="Cadherin" evidence="3">
    <location>
        <begin position="1359"/>
        <end position="1458"/>
    </location>
</feature>
<feature type="domain" description="Cadherin" evidence="3">
    <location>
        <begin position="477"/>
        <end position="576"/>
    </location>
</feature>
<dbReference type="GO" id="GO:0007156">
    <property type="term" value="P:homophilic cell adhesion via plasma membrane adhesion molecules"/>
    <property type="evidence" value="ECO:0007669"/>
    <property type="project" value="InterPro"/>
</dbReference>
<dbReference type="SMART" id="SM00112">
    <property type="entry name" value="CA"/>
    <property type="match status" value="42"/>
</dbReference>
<feature type="domain" description="Cadherin" evidence="3">
    <location>
        <begin position="2241"/>
        <end position="2340"/>
    </location>
</feature>
<feature type="region of interest" description="Disordered" evidence="2">
    <location>
        <begin position="4818"/>
        <end position="4858"/>
    </location>
</feature>
<dbReference type="PANTHER" id="PTHR14139:SF2">
    <property type="entry name" value="CALSYNTENIN-1"/>
    <property type="match status" value="1"/>
</dbReference>
<feature type="compositionally biased region" description="Low complexity" evidence="2">
    <location>
        <begin position="4846"/>
        <end position="4858"/>
    </location>
</feature>
<feature type="domain" description="Cadherin" evidence="3">
    <location>
        <begin position="967"/>
        <end position="1066"/>
    </location>
</feature>
<dbReference type="CDD" id="cd11304">
    <property type="entry name" value="Cadherin_repeat"/>
    <property type="match status" value="1"/>
</dbReference>
<dbReference type="EMBL" id="CP018835">
    <property type="protein sequence ID" value="ASA54653.1"/>
    <property type="molecule type" value="Genomic_DNA"/>
</dbReference>
<feature type="domain" description="Cadherin" evidence="3">
    <location>
        <begin position="1751"/>
        <end position="1850"/>
    </location>
</feature>
<feature type="compositionally biased region" description="Polar residues" evidence="2">
    <location>
        <begin position="4830"/>
        <end position="4845"/>
    </location>
</feature>
<sequence length="5699" mass="585317">MRFESKISLPDVAKDQVIIIDQDGNVITIKPGEIIPPGVVILEGGNFLNHDEYTALNAKVVTADGDKVDITNDVNQLLTAIEQGNDPTQLGETFAPAAGSASGSSLSTSATVEAINDELIAQTDFSTQGLYRFSSLSLSTTQGLALLDVFNTLASTNTPDPASNGLTGDSTDGNIVDTNNAPVAQAATASVNEDATITGSLTATDVDLPTGQNLVFTTDSNVPGLTLNPDGSYRFDASSYDQLSEGETQVIEVPVTVLDERGASDTTTLTITITGTNDAPVAQAATDSVNEDAAITGSLTATDVDLPTGQNLVFTTDSNVPGLTLNPDGSYRFDASSYDQLSEGETQVIEVPVTVLDERGASDTTTLTITITGTNDAPVAQAATGSVNEDAAITGSLTATDVDLPAGQNLVFTTDSNVPGLTLNPDGSYRFDASSYDQLSEGETQVIEVPVTVLDERGASDTTTLTITITGTNDAPVAQAATDSVSEDAAITGSLTATDVDLPAGQNLVFITDSNVPGLTLNPDGSYRFDASSYDQLSEGETQVIEVPVTVLDERGASDTTTLTITITGTNDAPVAQAATDSVSEDEAITGSLTATDVDLPAGQNLVFTTDSNVPGLTLNPDGSYRFDASSYDQLSEGETQVIEVPVTVLDERGASDTTTLTITITGTNDAPVAQAATDSVSEDEAITGSLTATDVDLPAGQNLVFITDANVPGLTLNPDGSYRFDASSYDQLSEGETQVIEVPVTVLDERGASDTTTLTITITGTNDAPVAQAATDSVSEDEAITGSLTATDVDLPAGQNLVFTTDSNVPGLTLNPDGSYRFDASSYDQLSEGETQVIEVPVTVLDERGASDTTTLTITITGTNDAPVAQAATASVNEDAAITGSLTATDVDLPAGQNLVFITDSNVPGLTLNPDGSYRFDASSYDQLSEGETQVIEVPITVTDDRGATAKTTLTITVVGTNDAPMAEAETRSVSEDATITGSITATDVDLPDDASLIYSTESTVPGLTLNADGSYSFDAASYDALAAGETQVIEVPVIVTDDRGATAETTLTITVVGTNDAPEAQAAVGIVAEDATITGNITATDVDLADDASLIYSTESTVPGLTLNADGSYSFDAASYDALGAGETQVIEVPITVTDDRGATAKTTLTITVVGTNDAPMAEAETRSVSEDATITGSMTATDVDLPDDASLIYSTESTVPGLTLNADGSYSFDASGYDALAAGETQVIEVPITVTDDRGATAKTTLTITVVGTNDAPEAQAAVGIVAEDATITGSVTATDVDLPTGQDLVFTTESNVAGLTLNADGSYSFDAASYDALAAGEKQVIEVPITVTDDRGATAKTTLTITVVGTNDAPMAEAETRSVSENATITGNITATDVDLADDASLIYSTESTVPGLTLNADGSYRFDASGYDALAAGETQVIEVPVIVTDDRGATAETTLTITVVGTNDVPVAEAETRSVSEDATITGNITATDVDLADDASLIYSTESTVPGLTVNADGSYRFDASSYDQLSEGETQVIEVPITVTDDRGATAKTTLTITVVGTNDAPMAEAETRSVSEDATITGNITATDVDLPDDASLIYSTESTVPGLTLNADGSYSFDASGYDALGVGETQEIEVPVIVTDDRGATVTTTLTITITGTNDAPEAQAAVGIVAEDATITGSVTATDVDLPTGQDLVFTTESNVAGLTFNADGSYSFDAASYDALAAGEKQVIEVPITVTDDRGATAKTTLTITVVGTNDAPMAEAETRSVSEDATIIGSMTATDVDLPDDASLIYSTESTVPGLTLNADGSYSFDASGYDALGVGETQEIEVPVIVTDDRGATVTTTLTITITGTNDAPEAQAAVGIVAEDATITGNITATDVDLPDDASLIYSTESTVPGLTLNADGSYRFDASGYDALAAGETQVIEVPITVTDDRGATAKTTLTITVVGTNDVPVAEAETRSVSEDATITGNITATDVDLADDASLIYSTESTVPGLTLNADGSYSFDASSYDALAAGETQVLEVPITVTDDRGATAKTTLTITVVGTNDAPMAEAETRSVSEDATITGNITATDVDLPDDASLIYSTESTVPGLTLNADGSYSFDASGYDALAAGETQVIEVPITVTDDRGATAETTLTITVVGTNDAPVAEAVTRSVSEDATISGSITATDVDLPDDASLIYSTESTVPGLILNADGSYSFDASSYDGLGVGETQEIEVPVIVTDDRGATAKTTLTITVVGTNDAPMAEAETRSVSEDATITGNITATDVDLPDDASLIYSTESTVPGLTLNADGSYSFDASGYDALAAGETQVIEVPVIVTDDRGATAKTTLTITVVGTNDVPVAEAETRSVSEDATITGNITATDVDLPDDASLIYSTESTVPGLTLNADGSYSFDASGYDALGAGETQVIEVPITVTDDRGATAKTTLTITVVGTNDAPMAEAETRSVSEDATITGSLTATDVDLPAGQNLVFITDSNVPGLTLNPDGSYRFDASSYDQLSEGETQVIEVPVIVTDDRGATAKTTLTITVVGTNDAPMAEAETRSVSEDATITGNITATDVDLPDDASLIYSTESTVPGLTLNADGSYRFDASGYDALAAGETQVIEVPITVTDDRGATAKTTLTITVVGTNDVPVAEAETRSVSEDATITGNITATDVDLADDASLIYSTESTVPGLTLNADGSYSFDASSYDALAAGETQVLEVPITVTDDRGATAKTTLTITVVGTNDAPMAEAETRSVSEDATITGNITVTDVDLADDASLIYSTKSTVPGLTLNADGSYSFDASGYDALAAGETQVIEVPITVTDDRGATAKTTLTITVVGTNDAPMAEAETRSVSEDATITGNITATDVDLADDASLIYSTESTVPGLTLNADGSYSFDAASYDALAAGETQVLEVPITVTDDRGATAKTTLTITVVGTNDAPMAEAETRSVSEDATITGNITATDVDLADDASLIYSTESTVTGLTLNADGSYSFDASGYDALAAGETQVIKVPITVTDDRGATAETTLTITVVGTNDAPMAEAETRSVSEDATITGNITATDVDLADDASLIYSTESTVPGLTLNADGSYRFDASGYDALGAGETQVLEVPITVTDDRGATAETTLTITVVGTNDAPMAEAETRSVSEDATITGNITATDVDLPDDASLIYSTESTVPGLTLNADGSYSFDAASYDALAAGEKQVIEVPITVTDDRGATAKTTLTITVVGTNDAPMAEAETRSVSEDATITGNITATDVDLPDDASLIYSTESTVPGLTLNADGSYSFDASGYDALAAGETQVIEVPVIVADDRGATAKTTLTITVVGTNDVPVAEAETRSVSEDATITGNITATDVDLPDDASLIYSTESTVPGLTLNADGSYSFDASGYDALAAGETQVIEVPITVTDDRGATAETTLTITVVGTNDAPVAEAVTRSVSEDATISGSITATDVDLPDDASLTYSTTATVPGLTFNADGSYSFDASGYDALNAGETQVIKVPVTVADELGATVTTMLTITVTGTDDAPVVTGTVSGSVTEGDVGDVAQVSGSIAITDADAGDNPVFADTTVDGAYGSLTLVNGQWTYTLDQQQAQSLAQGETVTDTLTLTASDGTTQKIDIQITGTNDAPVAEAVTRAVSEDAAISGSITATDVDLPDDASLTYSTESTVPGLTFNADGSYSFDASGYDALNAGETQVIKVPVTVADELGATVTTMLTITVTGTDDAPVVTGTVSGSVTEGDVGDVAQVSGSIAITDADAGDNPVFADTTVDGAYGSLTLVNGQWTYTLDQQQAQSLAQDETVTDTLTLTASDGTTQKIDIQITGTNDAPVAEAVTRSVSEDAAISGSITATDVDLPDDATLTYSTTATVPGLTFNADGSYSFDASGYDALNAGETQVIKVPVTVADELGATVTTMLTITVTGTDDAPVVTGTVSGSVTEGDVGDVAQVSGSIAITDADAGDNPVFADTTVDGAYGSLTLVNGQWTYTLDQQQAQSLAQGETVTDTLILTASDGTTQKIDIQITGTNDAPVAEAVTRSVSEDAAISGSITATDVDLPDSASLTYSTESTVPGLTFNADGSYSFDASGYDALNAGETQVIKVPVTVADELGATVTTMLTITVTGTDDAPVVTGTVSGSVTEGDVGDVAQVSGSIAITDADAGDNPVFADTTVDGAYGSLTLVNGQWTYTLDQQQAQSLAQDETVTDTLTLTASDGTTQKIDIQITGTNDAPVAEAVTRSVSEDAAISGSITATDVDLPDDASLTYSTESTVPGLTFNADGSYSFDASSYDHLSEGETQVIKVPVKVTDDQGAETATTLTITVTGTNDAPQAHETMRIVAEDDAITGRIVATDVDLPDNASLTFSTESNVAGLTLNADGTYSFDASSYDALTAGEIQIIKVPITVTDDLGATGTTTLTIRVVGTNDAPVAEAVTDSVTEDATITGSITATDVDLPAGAGLTFSTESNVLGLTLNADGTYRFDASGYDALEEGETQVIEVPVTVTDDLGAETGTTLTITVTGTNDAPVVDTAGAIVAEDDAITGRIIATDVDLPDDASLTFSTESNVAGLTLNADGTYSFDASSYDALTAGEIQIIKVPITVTDDLGATGTTTLTIRVVGTNDAPMAEAVTRSVSEDATITGSITATDVDLPDSASLTYSTESTVPGLTVNADGSYSFDASGYDALNAGQTQVIEVPVTVTDDHYASTTTTLTITVTGTDDAPVVTGTVSGSVTEGDIGDVTQVSGSIAITDADAGDNPVFDDTTVSGTYGSLTLVNGQWTYTLDQSKAQSLADGDHATDTITLTASDGTTQQIEIDITGTNDAPVIALEDSAKQVSISEEGLEQGNPDTTGSRDTTNARQASGSFSVSDSDSSGVTLSLVAPTTPLYSHGIAIIWTLLEDGSLIGQANGETIMTISISDEGNGDYSYSVNMQGPVDHPDSSGEDSLQVDFGISADDGQTVSTQSIQVSIEDDSPDSHTTDVVVETDDAPFDFSVSGTTVSLGNSVFDNGCWHTQQTDSSITWGTSGPWDSSYSSYQVSSQQRAYDYTEGQPFELATLVHHNGSVLSNESTLDSTVLTIVTQVTVNGVTQSITIHLNVDHDETSNNTNTDGDSITLTTDYVDVEIDGVMYRLDIEGFKKDDGTISKTVVTAEGETETYTLVASLNTPPDSHPDQMVTGTVDYDAGADGMASVVWQSGTENNGATVIHGEYGTLTVYADGHYTYDVNEDALAALDEGTTATDSFNYVVTDNDGDSATSSLNFEVSGNSAAPLSSGLHGEFYNYQESWSNHWNNVDSLADALAIIQNQDPNAEFTSTQVNYQSDLFANDLGGYDSSYWLNGRTNLEEWLEDTGDDGSVVFNDKESSSDAVVRLTGGVALDSGTYSMKVTADDGYQVKINGVVVAEYDGIQSATTDTFTFTVDGSGYQTVEIIYWDQGGAHQLTVSLADVTDGVTGDYSVLGSDAYPTVNGDVTAAGSVDVITDHEAMAAGYEDRIDQFEAGHYWQTDGDHKDNYLLGSLDNDHMDGHGGDDRIDGGLDGADWLSGGHGDDVIISSYGGEGDLLDGGDNDDYLYGRDGNDILIGGTGDDYLSGGAGNDILIGGSQDDHHADGSDVMIGGAGEDLFVLDSSSVDRIQDFQSSEDAIDLSNLLADALDNQDNDAIQQYLDQHVEVTTEHGQTHLSINDVNVADFGHDSSFDVSSTIAVIINDHEFSVKYHG</sequence>
<dbReference type="GO" id="GO:0016020">
    <property type="term" value="C:membrane"/>
    <property type="evidence" value="ECO:0007669"/>
    <property type="project" value="InterPro"/>
</dbReference>
<feature type="domain" description="Cadherin" evidence="3">
    <location>
        <begin position="3123"/>
        <end position="3222"/>
    </location>
</feature>
<evidence type="ECO:0000259" key="3">
    <source>
        <dbReference type="PROSITE" id="PS50268"/>
    </source>
</evidence>
<feature type="domain" description="Cadherin" evidence="3">
    <location>
        <begin position="2535"/>
        <end position="2634"/>
    </location>
</feature>
<keyword evidence="1" id="KW-0106">Calcium</keyword>
<dbReference type="InterPro" id="IPR040853">
    <property type="entry name" value="RapA2_cadherin-like"/>
</dbReference>
<feature type="domain" description="Cadherin" evidence="3">
    <location>
        <begin position="2339"/>
        <end position="2438"/>
    </location>
</feature>
<feature type="domain" description="Cadherin" evidence="3">
    <location>
        <begin position="1163"/>
        <end position="1262"/>
    </location>
</feature>
<dbReference type="PRINTS" id="PR00313">
    <property type="entry name" value="CABNDNGRPT"/>
</dbReference>
<dbReference type="PANTHER" id="PTHR14139">
    <property type="entry name" value="CALSYNTENIN"/>
    <property type="match status" value="1"/>
</dbReference>
<feature type="domain" description="Cadherin" evidence="3">
    <location>
        <begin position="3221"/>
        <end position="3320"/>
    </location>
</feature>
<feature type="domain" description="Cadherin" evidence="3">
    <location>
        <begin position="1457"/>
        <end position="1556"/>
    </location>
</feature>
<accession>A0A1Z2SBU2</accession>
<dbReference type="PROSITE" id="PS50268">
    <property type="entry name" value="CADHERIN_2"/>
    <property type="match status" value="42"/>
</dbReference>
<feature type="domain" description="Cadherin" evidence="3">
    <location>
        <begin position="1857"/>
        <end position="1948"/>
    </location>
</feature>
<evidence type="ECO:0000256" key="2">
    <source>
        <dbReference type="SAM" id="MobiDB-lite"/>
    </source>
</evidence>
<feature type="domain" description="Cadherin" evidence="3">
    <location>
        <begin position="673"/>
        <end position="772"/>
    </location>
</feature>
<dbReference type="InterPro" id="IPR037524">
    <property type="entry name" value="PA14/GLEYA"/>
</dbReference>
<evidence type="ECO:0000256" key="1">
    <source>
        <dbReference type="ARBA" id="ARBA00022837"/>
    </source>
</evidence>
<dbReference type="InterPro" id="IPR001343">
    <property type="entry name" value="Hemolysn_Ca-bd"/>
</dbReference>
<feature type="domain" description="Cadherin" evidence="3">
    <location>
        <begin position="4409"/>
        <end position="4512"/>
    </location>
</feature>
<feature type="domain" description="Cadherin" evidence="3">
    <location>
        <begin position="2633"/>
        <end position="2732"/>
    </location>
</feature>
<evidence type="ECO:0000313" key="5">
    <source>
        <dbReference type="EMBL" id="ASA54653.1"/>
    </source>
</evidence>
<feature type="domain" description="Cadherin" evidence="3">
    <location>
        <begin position="2045"/>
        <end position="2144"/>
    </location>
</feature>
<dbReference type="PROSITE" id="PS00330">
    <property type="entry name" value="HEMOLYSIN_CALCIUM"/>
    <property type="match status" value="3"/>
</dbReference>
<feature type="domain" description="Cadherin" evidence="3">
    <location>
        <begin position="869"/>
        <end position="968"/>
    </location>
</feature>
<feature type="domain" description="Cadherin" evidence="3">
    <location>
        <begin position="3817"/>
        <end position="3916"/>
    </location>
</feature>
<feature type="domain" description="Cadherin" evidence="3">
    <location>
        <begin position="1661"/>
        <end position="1752"/>
    </location>
</feature>
<dbReference type="Gene3D" id="2.60.40.10">
    <property type="entry name" value="Immunoglobulins"/>
    <property type="match status" value="6"/>
</dbReference>
<gene>
    <name evidence="5" type="ORF">BSQ33_02180</name>
</gene>
<dbReference type="InterPro" id="IPR010221">
    <property type="entry name" value="VCBS_dom"/>
</dbReference>
<feature type="domain" description="Cadherin" evidence="3">
    <location>
        <begin position="379"/>
        <end position="478"/>
    </location>
</feature>
<feature type="domain" description="Cadherin" evidence="3">
    <location>
        <begin position="4217"/>
        <end position="4316"/>
    </location>
</feature>